<accession>A0A444VZ55</accession>
<dbReference type="Proteomes" id="UP000290433">
    <property type="component" value="Unassembled WGS sequence"/>
</dbReference>
<name>A0A444VZ55_9FLAO</name>
<sequence>MSSNIRITKVCQFCNNEFTAKTIKTRFCSLACGSKSYKKRSRDNKKEAARLQREAVNNAEIQRLGELDFLSIDEASIFIGISRRTLYRAISRKELKAGKCGSRTFIERSDITQFKENLHQSWTDKEEARKFPGIENCYTMSEAQIKFKVSPSALYGILKRKGILKYNYGKFVYTAKRDLDELFNVESHE</sequence>
<dbReference type="InterPro" id="IPR010093">
    <property type="entry name" value="SinI_DNA-bd"/>
</dbReference>
<evidence type="ECO:0000313" key="3">
    <source>
        <dbReference type="Proteomes" id="UP000290433"/>
    </source>
</evidence>
<dbReference type="OrthoDB" id="1003442at2"/>
<dbReference type="NCBIfam" id="TIGR01764">
    <property type="entry name" value="excise"/>
    <property type="match status" value="1"/>
</dbReference>
<reference evidence="2 3" key="1">
    <citation type="submission" date="2014-12" db="EMBL/GenBank/DDBJ databases">
        <title>Genome sequence of Flavobacterium anhuiense RCM74.</title>
        <authorList>
            <person name="Kim J.F."/>
            <person name="Song J.Y."/>
            <person name="Kwak M.-J."/>
            <person name="Lee S.-W."/>
        </authorList>
    </citation>
    <scope>NUCLEOTIDE SEQUENCE [LARGE SCALE GENOMIC DNA]</scope>
    <source>
        <strain evidence="2 3">RCM74</strain>
    </source>
</reference>
<dbReference type="RefSeq" id="WP_129746989.1">
    <property type="nucleotide sequence ID" value="NZ_JUIV01000006.1"/>
</dbReference>
<proteinExistence type="predicted"/>
<dbReference type="GO" id="GO:0003677">
    <property type="term" value="F:DNA binding"/>
    <property type="evidence" value="ECO:0007669"/>
    <property type="project" value="InterPro"/>
</dbReference>
<gene>
    <name evidence="2" type="ORF">NU08_2084</name>
</gene>
<dbReference type="EMBL" id="JUIV01000006">
    <property type="protein sequence ID" value="RYJ38859.1"/>
    <property type="molecule type" value="Genomic_DNA"/>
</dbReference>
<evidence type="ECO:0000259" key="1">
    <source>
        <dbReference type="Pfam" id="PF12728"/>
    </source>
</evidence>
<protein>
    <submittedName>
        <fullName evidence="2">DNA binding domain-containing protein</fullName>
    </submittedName>
</protein>
<comment type="caution">
    <text evidence="2">The sequence shown here is derived from an EMBL/GenBank/DDBJ whole genome shotgun (WGS) entry which is preliminary data.</text>
</comment>
<dbReference type="InterPro" id="IPR041657">
    <property type="entry name" value="HTH_17"/>
</dbReference>
<evidence type="ECO:0000313" key="2">
    <source>
        <dbReference type="EMBL" id="RYJ38859.1"/>
    </source>
</evidence>
<dbReference type="AlphaFoldDB" id="A0A444VZ55"/>
<dbReference type="Pfam" id="PF12728">
    <property type="entry name" value="HTH_17"/>
    <property type="match status" value="1"/>
</dbReference>
<feature type="domain" description="Helix-turn-helix" evidence="1">
    <location>
        <begin position="69"/>
        <end position="117"/>
    </location>
</feature>
<organism evidence="2 3">
    <name type="scientific">Flavobacterium anhuiense</name>
    <dbReference type="NCBI Taxonomy" id="459526"/>
    <lineage>
        <taxon>Bacteria</taxon>
        <taxon>Pseudomonadati</taxon>
        <taxon>Bacteroidota</taxon>
        <taxon>Flavobacteriia</taxon>
        <taxon>Flavobacteriales</taxon>
        <taxon>Flavobacteriaceae</taxon>
        <taxon>Flavobacterium</taxon>
    </lineage>
</organism>